<dbReference type="AlphaFoldDB" id="A0A437QQY3"/>
<dbReference type="GO" id="GO:0016020">
    <property type="term" value="C:membrane"/>
    <property type="evidence" value="ECO:0007669"/>
    <property type="project" value="GOC"/>
</dbReference>
<evidence type="ECO:0000256" key="7">
    <source>
        <dbReference type="SAM" id="Phobius"/>
    </source>
</evidence>
<dbReference type="GO" id="GO:0006643">
    <property type="term" value="P:membrane lipid metabolic process"/>
    <property type="evidence" value="ECO:0007669"/>
    <property type="project" value="TreeGrafter"/>
</dbReference>
<dbReference type="InterPro" id="IPR051689">
    <property type="entry name" value="Sterol_desaturase/TMEM195"/>
</dbReference>
<feature type="transmembrane region" description="Helical" evidence="7">
    <location>
        <begin position="48"/>
        <end position="68"/>
    </location>
</feature>
<name>A0A437QQY3_9PROT</name>
<evidence type="ECO:0000256" key="5">
    <source>
        <dbReference type="ARBA" id="ARBA00023098"/>
    </source>
</evidence>
<dbReference type="InterPro" id="IPR006694">
    <property type="entry name" value="Fatty_acid_hydroxylase"/>
</dbReference>
<keyword evidence="5" id="KW-0443">Lipid metabolism</keyword>
<sequence>MGRFNRWFRNGALFAINTLLSPAIVIPISTVMAAYGPDWRPDWVGQAYGGWAGLALDILLLDLFIYVWHRANHVLPFLWRFHQVHHFDRHLDTTSAVRFHFGEVVLSAVTRGLYVGLLDIPLTSVLVFEAVVLLCSIFHHSNARLPAGVERALSMVIITPGIHWVHHHAVRKDTDSNYGTLFSFWDRVFGSRSKTARWAEMPIGLEGETVDKSLVGLLLAPIQRPR</sequence>
<comment type="subcellular location">
    <subcellularLocation>
        <location evidence="1">Endomembrane system</location>
        <topology evidence="1">Multi-pass membrane protein</topology>
    </subcellularLocation>
</comment>
<dbReference type="GO" id="GO:0005506">
    <property type="term" value="F:iron ion binding"/>
    <property type="evidence" value="ECO:0007669"/>
    <property type="project" value="InterPro"/>
</dbReference>
<evidence type="ECO:0000313" key="9">
    <source>
        <dbReference type="EMBL" id="RVU36926.1"/>
    </source>
</evidence>
<keyword evidence="3 7" id="KW-1133">Transmembrane helix</keyword>
<dbReference type="Proteomes" id="UP000287447">
    <property type="component" value="Unassembled WGS sequence"/>
</dbReference>
<dbReference type="EMBL" id="SADE01000002">
    <property type="protein sequence ID" value="RVU36926.1"/>
    <property type="molecule type" value="Genomic_DNA"/>
</dbReference>
<organism evidence="9 10">
    <name type="scientific">Hwanghaeella grinnelliae</name>
    <dbReference type="NCBI Taxonomy" id="2500179"/>
    <lineage>
        <taxon>Bacteria</taxon>
        <taxon>Pseudomonadati</taxon>
        <taxon>Pseudomonadota</taxon>
        <taxon>Alphaproteobacteria</taxon>
        <taxon>Rhodospirillales</taxon>
        <taxon>Rhodospirillaceae</taxon>
        <taxon>Hwanghaeella</taxon>
    </lineage>
</organism>
<dbReference type="PANTHER" id="PTHR21624:SF1">
    <property type="entry name" value="ALKYLGLYCEROL MONOOXYGENASE"/>
    <property type="match status" value="1"/>
</dbReference>
<dbReference type="PANTHER" id="PTHR21624">
    <property type="entry name" value="STEROL DESATURASE-RELATED PROTEIN"/>
    <property type="match status" value="1"/>
</dbReference>
<evidence type="ECO:0000313" key="10">
    <source>
        <dbReference type="Proteomes" id="UP000287447"/>
    </source>
</evidence>
<dbReference type="OrthoDB" id="9770329at2"/>
<evidence type="ECO:0000259" key="8">
    <source>
        <dbReference type="Pfam" id="PF04116"/>
    </source>
</evidence>
<reference evidence="10" key="1">
    <citation type="submission" date="2019-01" db="EMBL/GenBank/DDBJ databases">
        <title>Gri0909 isolated from a small marine red alga.</title>
        <authorList>
            <person name="Kim J."/>
            <person name="Jeong S.E."/>
            <person name="Jeon C.O."/>
        </authorList>
    </citation>
    <scope>NUCLEOTIDE SEQUENCE [LARGE SCALE GENOMIC DNA]</scope>
    <source>
        <strain evidence="10">Gri0909</strain>
    </source>
</reference>
<accession>A0A437QQY3</accession>
<evidence type="ECO:0000256" key="3">
    <source>
        <dbReference type="ARBA" id="ARBA00022989"/>
    </source>
</evidence>
<gene>
    <name evidence="9" type="ORF">EOI86_13725</name>
</gene>
<keyword evidence="2 7" id="KW-0812">Transmembrane</keyword>
<dbReference type="GO" id="GO:0012505">
    <property type="term" value="C:endomembrane system"/>
    <property type="evidence" value="ECO:0007669"/>
    <property type="project" value="UniProtKB-SubCell"/>
</dbReference>
<keyword evidence="4" id="KW-0560">Oxidoreductase</keyword>
<comment type="caution">
    <text evidence="9">The sequence shown here is derived from an EMBL/GenBank/DDBJ whole genome shotgun (WGS) entry which is preliminary data.</text>
</comment>
<evidence type="ECO:0000256" key="2">
    <source>
        <dbReference type="ARBA" id="ARBA00022692"/>
    </source>
</evidence>
<feature type="domain" description="Fatty acid hydroxylase" evidence="8">
    <location>
        <begin position="57"/>
        <end position="191"/>
    </location>
</feature>
<proteinExistence type="predicted"/>
<dbReference type="GO" id="GO:0008610">
    <property type="term" value="P:lipid biosynthetic process"/>
    <property type="evidence" value="ECO:0007669"/>
    <property type="project" value="InterPro"/>
</dbReference>
<keyword evidence="6 7" id="KW-0472">Membrane</keyword>
<evidence type="ECO:0000256" key="1">
    <source>
        <dbReference type="ARBA" id="ARBA00004127"/>
    </source>
</evidence>
<evidence type="ECO:0000256" key="4">
    <source>
        <dbReference type="ARBA" id="ARBA00023002"/>
    </source>
</evidence>
<protein>
    <submittedName>
        <fullName evidence="9">Sterol desaturase family protein</fullName>
    </submittedName>
</protein>
<feature type="transmembrane region" description="Helical" evidence="7">
    <location>
        <begin position="12"/>
        <end position="36"/>
    </location>
</feature>
<dbReference type="Pfam" id="PF04116">
    <property type="entry name" value="FA_hydroxylase"/>
    <property type="match status" value="1"/>
</dbReference>
<evidence type="ECO:0000256" key="6">
    <source>
        <dbReference type="ARBA" id="ARBA00023136"/>
    </source>
</evidence>
<dbReference type="GO" id="GO:0050479">
    <property type="term" value="F:glyceryl-ether monooxygenase activity"/>
    <property type="evidence" value="ECO:0007669"/>
    <property type="project" value="TreeGrafter"/>
</dbReference>
<keyword evidence="10" id="KW-1185">Reference proteome</keyword>